<keyword evidence="7" id="KW-1185">Reference proteome</keyword>
<evidence type="ECO:0008006" key="8">
    <source>
        <dbReference type="Google" id="ProtNLM"/>
    </source>
</evidence>
<dbReference type="SUPFAM" id="SSF48652">
    <property type="entry name" value="Tetraspanin"/>
    <property type="match status" value="1"/>
</dbReference>
<dbReference type="Gene3D" id="1.10.1450.10">
    <property type="entry name" value="Tetraspanin"/>
    <property type="match status" value="1"/>
</dbReference>
<evidence type="ECO:0000313" key="7">
    <source>
        <dbReference type="Proteomes" id="UP000472263"/>
    </source>
</evidence>
<sequence>MVMMVMMMVVMMMMMIMMVMMMMIMMMTMMMMMMVMMVMMMMMIMMIMMIMMVVVMMMMMMMMMIMVVVVVMIMMMMMMMMMMMVVMMMVMIWESLDAAVANMTVQYGDSSRDRLLDKVQRYTKCCGMMGPSDWLTNCFIQNVSGTSPGVLPCSCFNSSCPALPGAPLFGRGNNSYEEGCKEKISDWLEENALTIVGMDVSLMFIQVVQFVVAVYLYRAVARKASLKGTGRRAVPDENQDYLQYGEQNQGYIDADEDYVDPAHAEYYHDNHDHIDPAHPEYYHDNHDHIDPAHSAYMHDNHDYIDPAHSSYMHDNHDYIDPAHSAYIHDNQDYL</sequence>
<dbReference type="InterPro" id="IPR008952">
    <property type="entry name" value="Tetraspanin_EC2_sf"/>
</dbReference>
<dbReference type="GO" id="GO:0016020">
    <property type="term" value="C:membrane"/>
    <property type="evidence" value="ECO:0007669"/>
    <property type="project" value="UniProtKB-SubCell"/>
</dbReference>
<proteinExistence type="predicted"/>
<reference evidence="6" key="2">
    <citation type="submission" date="2025-08" db="UniProtKB">
        <authorList>
            <consortium name="Ensembl"/>
        </authorList>
    </citation>
    <scope>IDENTIFICATION</scope>
</reference>
<dbReference type="InterPro" id="IPR018499">
    <property type="entry name" value="Tetraspanin/Peripherin"/>
</dbReference>
<evidence type="ECO:0000256" key="3">
    <source>
        <dbReference type="ARBA" id="ARBA00022989"/>
    </source>
</evidence>
<reference evidence="6" key="3">
    <citation type="submission" date="2025-09" db="UniProtKB">
        <authorList>
            <consortium name="Ensembl"/>
        </authorList>
    </citation>
    <scope>IDENTIFICATION</scope>
</reference>
<reference evidence="6" key="1">
    <citation type="submission" date="2019-06" db="EMBL/GenBank/DDBJ databases">
        <authorList>
            <consortium name="Wellcome Sanger Institute Data Sharing"/>
        </authorList>
    </citation>
    <scope>NUCLEOTIDE SEQUENCE [LARGE SCALE GENOMIC DNA]</scope>
</reference>
<protein>
    <recommendedName>
        <fullName evidence="8">Tetraspanin</fullName>
    </recommendedName>
</protein>
<keyword evidence="4 5" id="KW-0472">Membrane</keyword>
<accession>A0A667ZPS9</accession>
<dbReference type="InParanoid" id="A0A667ZPS9"/>
<dbReference type="GeneTree" id="ENSGT00940000167105"/>
<dbReference type="Ensembl" id="ENSMMDT00005038548.1">
    <property type="protein sequence ID" value="ENSMMDP00005037749.1"/>
    <property type="gene ID" value="ENSMMDG00005017598.1"/>
</dbReference>
<evidence type="ECO:0000256" key="4">
    <source>
        <dbReference type="ARBA" id="ARBA00023136"/>
    </source>
</evidence>
<dbReference type="Proteomes" id="UP000472263">
    <property type="component" value="Chromosome 16"/>
</dbReference>
<name>A0A667ZPS9_9TELE</name>
<evidence type="ECO:0000256" key="1">
    <source>
        <dbReference type="ARBA" id="ARBA00004141"/>
    </source>
</evidence>
<organism evidence="6 7">
    <name type="scientific">Myripristis murdjan</name>
    <name type="common">pinecone soldierfish</name>
    <dbReference type="NCBI Taxonomy" id="586833"/>
    <lineage>
        <taxon>Eukaryota</taxon>
        <taxon>Metazoa</taxon>
        <taxon>Chordata</taxon>
        <taxon>Craniata</taxon>
        <taxon>Vertebrata</taxon>
        <taxon>Euteleostomi</taxon>
        <taxon>Actinopterygii</taxon>
        <taxon>Neopterygii</taxon>
        <taxon>Teleostei</taxon>
        <taxon>Neoteleostei</taxon>
        <taxon>Acanthomorphata</taxon>
        <taxon>Holocentriformes</taxon>
        <taxon>Holocentridae</taxon>
        <taxon>Myripristis</taxon>
    </lineage>
</organism>
<dbReference type="Pfam" id="PF00335">
    <property type="entry name" value="Tetraspanin"/>
    <property type="match status" value="1"/>
</dbReference>
<evidence type="ECO:0000313" key="6">
    <source>
        <dbReference type="Ensembl" id="ENSMMDP00005037749.1"/>
    </source>
</evidence>
<evidence type="ECO:0000256" key="5">
    <source>
        <dbReference type="SAM" id="Phobius"/>
    </source>
</evidence>
<comment type="subcellular location">
    <subcellularLocation>
        <location evidence="1">Membrane</location>
        <topology evidence="1">Multi-pass membrane protein</topology>
    </subcellularLocation>
</comment>
<feature type="transmembrane region" description="Helical" evidence="5">
    <location>
        <begin position="192"/>
        <end position="217"/>
    </location>
</feature>
<dbReference type="AlphaFoldDB" id="A0A667ZPS9"/>
<keyword evidence="2 5" id="KW-0812">Transmembrane</keyword>
<evidence type="ECO:0000256" key="2">
    <source>
        <dbReference type="ARBA" id="ARBA00022692"/>
    </source>
</evidence>
<keyword evidence="3 5" id="KW-1133">Transmembrane helix</keyword>